<keyword evidence="5 6" id="KW-0238">DNA-binding</keyword>
<feature type="coiled-coil region" evidence="6">
    <location>
        <begin position="658"/>
        <end position="797"/>
    </location>
</feature>
<organism evidence="9 10">
    <name type="scientific">Marinicella sediminis</name>
    <dbReference type="NCBI Taxonomy" id="1792834"/>
    <lineage>
        <taxon>Bacteria</taxon>
        <taxon>Pseudomonadati</taxon>
        <taxon>Pseudomonadota</taxon>
        <taxon>Gammaproteobacteria</taxon>
        <taxon>Lysobacterales</taxon>
        <taxon>Marinicellaceae</taxon>
        <taxon>Marinicella</taxon>
    </lineage>
</organism>
<keyword evidence="10" id="KW-1185">Reference proteome</keyword>
<dbReference type="Gene3D" id="1.20.1060.20">
    <property type="match status" value="1"/>
</dbReference>
<dbReference type="EMBL" id="JBHRTS010000001">
    <property type="protein sequence ID" value="MFC3192929.1"/>
    <property type="molecule type" value="Genomic_DNA"/>
</dbReference>
<dbReference type="SUPFAM" id="SSF75553">
    <property type="entry name" value="Smc hinge domain"/>
    <property type="match status" value="1"/>
</dbReference>
<reference evidence="10" key="1">
    <citation type="journal article" date="2019" name="Int. J. Syst. Evol. Microbiol.">
        <title>The Global Catalogue of Microorganisms (GCM) 10K type strain sequencing project: providing services to taxonomists for standard genome sequencing and annotation.</title>
        <authorList>
            <consortium name="The Broad Institute Genomics Platform"/>
            <consortium name="The Broad Institute Genome Sequencing Center for Infectious Disease"/>
            <person name="Wu L."/>
            <person name="Ma J."/>
        </authorList>
    </citation>
    <scope>NUCLEOTIDE SEQUENCE [LARGE SCALE GENOMIC DNA]</scope>
    <source>
        <strain evidence="10">KCTC 42953</strain>
    </source>
</reference>
<feature type="coiled-coil region" evidence="6">
    <location>
        <begin position="170"/>
        <end position="197"/>
    </location>
</feature>
<evidence type="ECO:0000313" key="9">
    <source>
        <dbReference type="EMBL" id="MFC3192929.1"/>
    </source>
</evidence>
<evidence type="ECO:0000256" key="2">
    <source>
        <dbReference type="ARBA" id="ARBA00022741"/>
    </source>
</evidence>
<dbReference type="InterPro" id="IPR027417">
    <property type="entry name" value="P-loop_NTPase"/>
</dbReference>
<dbReference type="InterPro" id="IPR036277">
    <property type="entry name" value="SMC_hinge_sf"/>
</dbReference>
<dbReference type="SUPFAM" id="SSF52540">
    <property type="entry name" value="P-loop containing nucleoside triphosphate hydrolases"/>
    <property type="match status" value="1"/>
</dbReference>
<feature type="binding site" evidence="6">
    <location>
        <begin position="32"/>
        <end position="39"/>
    </location>
    <ligand>
        <name>ATP</name>
        <dbReference type="ChEBI" id="CHEBI:30616"/>
    </ligand>
</feature>
<feature type="compositionally biased region" description="Low complexity" evidence="7">
    <location>
        <begin position="329"/>
        <end position="343"/>
    </location>
</feature>
<dbReference type="InterPro" id="IPR010935">
    <property type="entry name" value="SMC_hinge"/>
</dbReference>
<dbReference type="PIRSF" id="PIRSF005719">
    <property type="entry name" value="SMC"/>
    <property type="match status" value="1"/>
</dbReference>
<evidence type="ECO:0000256" key="4">
    <source>
        <dbReference type="ARBA" id="ARBA00023054"/>
    </source>
</evidence>
<evidence type="ECO:0000256" key="1">
    <source>
        <dbReference type="ARBA" id="ARBA00022490"/>
    </source>
</evidence>
<dbReference type="PANTHER" id="PTHR43977">
    <property type="entry name" value="STRUCTURAL MAINTENANCE OF CHROMOSOMES PROTEIN 3"/>
    <property type="match status" value="1"/>
</dbReference>
<evidence type="ECO:0000256" key="6">
    <source>
        <dbReference type="HAMAP-Rule" id="MF_01894"/>
    </source>
</evidence>
<dbReference type="Proteomes" id="UP001595533">
    <property type="component" value="Unassembled WGS sequence"/>
</dbReference>
<proteinExistence type="inferred from homology"/>
<dbReference type="RefSeq" id="WP_077409593.1">
    <property type="nucleotide sequence ID" value="NZ_JBHRTS010000001.1"/>
</dbReference>
<feature type="coiled-coil region" evidence="6">
    <location>
        <begin position="985"/>
        <end position="1012"/>
    </location>
</feature>
<dbReference type="CDD" id="cd03278">
    <property type="entry name" value="ABC_SMC_barmotin"/>
    <property type="match status" value="2"/>
</dbReference>
<evidence type="ECO:0000256" key="3">
    <source>
        <dbReference type="ARBA" id="ARBA00022840"/>
    </source>
</evidence>
<evidence type="ECO:0000256" key="7">
    <source>
        <dbReference type="SAM" id="MobiDB-lite"/>
    </source>
</evidence>
<dbReference type="SMART" id="SM00968">
    <property type="entry name" value="SMC_hinge"/>
    <property type="match status" value="1"/>
</dbReference>
<comment type="domain">
    <text evidence="6">Contains large globular domains required for ATP hydrolysis at each terminus and a third globular domain forming a flexible hinge near the middle of the molecule. These domains are separated by coiled-coil structures.</text>
</comment>
<comment type="similarity">
    <text evidence="6">Belongs to the SMC family.</text>
</comment>
<protein>
    <recommendedName>
        <fullName evidence="6">Chromosome partition protein Smc</fullName>
    </recommendedName>
</protein>
<comment type="caution">
    <text evidence="9">The sequence shown here is derived from an EMBL/GenBank/DDBJ whole genome shotgun (WGS) entry which is preliminary data.</text>
</comment>
<comment type="function">
    <text evidence="6">Required for chromosome condensation and partitioning.</text>
</comment>
<keyword evidence="4 6" id="KW-0175">Coiled coil</keyword>
<comment type="subunit">
    <text evidence="6">Homodimer.</text>
</comment>
<keyword evidence="2 6" id="KW-0547">Nucleotide-binding</keyword>
<dbReference type="HAMAP" id="MF_01894">
    <property type="entry name" value="Smc_prok"/>
    <property type="match status" value="1"/>
</dbReference>
<evidence type="ECO:0000259" key="8">
    <source>
        <dbReference type="SMART" id="SM00968"/>
    </source>
</evidence>
<dbReference type="InterPro" id="IPR024704">
    <property type="entry name" value="SMC"/>
</dbReference>
<dbReference type="Pfam" id="PF06470">
    <property type="entry name" value="SMC_hinge"/>
    <property type="match status" value="1"/>
</dbReference>
<dbReference type="InterPro" id="IPR003395">
    <property type="entry name" value="RecF/RecN/SMC_N"/>
</dbReference>
<dbReference type="Gene3D" id="3.40.50.300">
    <property type="entry name" value="P-loop containing nucleotide triphosphate hydrolases"/>
    <property type="match status" value="2"/>
</dbReference>
<evidence type="ECO:0000313" key="10">
    <source>
        <dbReference type="Proteomes" id="UP001595533"/>
    </source>
</evidence>
<keyword evidence="3 6" id="KW-0067">ATP-binding</keyword>
<feature type="compositionally biased region" description="Basic and acidic residues" evidence="7">
    <location>
        <begin position="312"/>
        <end position="323"/>
    </location>
</feature>
<feature type="domain" description="SMC hinge" evidence="8">
    <location>
        <begin position="521"/>
        <end position="618"/>
    </location>
</feature>
<feature type="region of interest" description="Disordered" evidence="7">
    <location>
        <begin position="309"/>
        <end position="343"/>
    </location>
</feature>
<feature type="coiled-coil region" evidence="6">
    <location>
        <begin position="431"/>
        <end position="493"/>
    </location>
</feature>
<comment type="subcellular location">
    <subcellularLocation>
        <location evidence="6">Cytoplasm</location>
    </subcellularLocation>
</comment>
<accession>A0ABV7J7L9</accession>
<gene>
    <name evidence="6 9" type="primary">smc</name>
    <name evidence="9" type="ORF">ACFODZ_01620</name>
</gene>
<name>A0ABV7J7L9_9GAMM</name>
<evidence type="ECO:0000256" key="5">
    <source>
        <dbReference type="ARBA" id="ARBA00023125"/>
    </source>
</evidence>
<keyword evidence="1 6" id="KW-0963">Cytoplasm</keyword>
<dbReference type="NCBIfam" id="TIGR02168">
    <property type="entry name" value="SMC_prok_B"/>
    <property type="match status" value="1"/>
</dbReference>
<dbReference type="InterPro" id="IPR011890">
    <property type="entry name" value="SMC_prok"/>
</dbReference>
<sequence>MKLSKIKIAGFKSFVDATEVLMPSNLIGVVGPNGCGKSNIIDAVRWVMGETSAKMLRGESMTDVIFSGSASRKPVGMATVELIFDNSDGQITGEYASYNEISVKRQVNRDSQSFYFLNGSKCRKKDIVDLFLGTGLGPRSYSIIEQGMISKIVESKPEDLRGYIEEAAGVSKYRERRRETERRIARTKENLERLDDLRTEVGKHIQHLQRQAKNAERYTDLKKQFKQIKDQVLALRWQQWHQLAEEKQVLVRQLKTAVEQVKAASTDGEKQIETHRISHQTLVDESAQVQEQLYQINGETGKIEQAIAHSKSLSERHQKDLANTEHSLQQAEQQRTTDQQELQQQQAVLKESTPQLETLSLQLEEAQEMNQHSESSQEAWRLKWDENNHKVAEQNRIVEVEKTRISSLESHMLRQNERLKSVQPHDNETHIAALEEELEALQEQLETQTLKHETHEENLVIYKEQVAVLTDRRQQVRNGINQLQESLHQAKGRRGSLLALQQAAQADDNPELKKWLSDNQHLRSQRLAELIEVDEGWEVAVETVLQGKLQSLVTAHEDLMAVMAGWDFGEVTTVHDHRGGVKAKTGTLAECVKGPDALTVWFNQIRISDDASAAQSLASSLAAGESIITREGDWFGTHWMQVNRGQQQENFLLRKKELAKLNKQITQQETELSTHQELTEQLKDELVRHNQMVEQAQLDVNMSHRKLSELSSLVMNKQQLIEREQQQNQEKTAESVQIRQQLEADEQQIKGSREVLEKAMNELAQGERLKQELLQQQQQQSNQYQQTKAQLKDISDRYYQLKLGLSATQNKVDALVQSIGRSEDNIQLLISRKEDLLKQMSAESDPLSHHQKSLDELVARRITTEKQRDQLRQQVAASQQQLDELERTRHQHQTRIDEARTALESAKLEWQSHELKANAFADQLRDQGHDAAEIMAELELAEHQPIEPLVAQKEEQIERLQRSIVRLEPVNLAAIDEFEEESRRKQYLDEQNDDLVQALQTLEDAIARIDKDTRTLFKETFEAVNSNIKQIFPRLFGGGHAYLELTGNDLLTTGVAIMASPPGKRVSSIQLLSGGEKALTAVSLVFAIFNLNPSPFCMLDEVDAPLDDANVGRFSAMVKEMSEKVQFLFVSHNKVTMEIAHQLMGVTMREAGVSRLVSVDLSEAAQLASE</sequence>
<dbReference type="Pfam" id="PF02463">
    <property type="entry name" value="SMC_N"/>
    <property type="match status" value="1"/>
</dbReference>
<feature type="coiled-coil region" evidence="6">
    <location>
        <begin position="854"/>
        <end position="909"/>
    </location>
</feature>